<sequence length="68" mass="7399">MLHDDLANARVAIAALKSAGTGAPKGQDFSKMFLRAEGYLNGAREELSRHERELSELRAELAGLCNMP</sequence>
<gene>
    <name evidence="2" type="ORF">UY44_C0017G0024</name>
</gene>
<protein>
    <submittedName>
        <fullName evidence="2">Uncharacterized protein</fullName>
    </submittedName>
</protein>
<evidence type="ECO:0000256" key="1">
    <source>
        <dbReference type="SAM" id="Coils"/>
    </source>
</evidence>
<evidence type="ECO:0000313" key="3">
    <source>
        <dbReference type="Proteomes" id="UP000033965"/>
    </source>
</evidence>
<feature type="coiled-coil region" evidence="1">
    <location>
        <begin position="40"/>
        <end position="67"/>
    </location>
</feature>
<organism evidence="2 3">
    <name type="scientific">Candidatus Kaiserbacteria bacterium GW2011_GWA2_49_19</name>
    <dbReference type="NCBI Taxonomy" id="1618669"/>
    <lineage>
        <taxon>Bacteria</taxon>
        <taxon>Candidatus Kaiseribacteriota</taxon>
    </lineage>
</organism>
<dbReference type="AlphaFoldDB" id="A0A0G1VNY4"/>
<accession>A0A0G1VNY4</accession>
<reference evidence="2 3" key="1">
    <citation type="journal article" date="2015" name="Nature">
        <title>rRNA introns, odd ribosomes, and small enigmatic genomes across a large radiation of phyla.</title>
        <authorList>
            <person name="Brown C.T."/>
            <person name="Hug L.A."/>
            <person name="Thomas B.C."/>
            <person name="Sharon I."/>
            <person name="Castelle C.J."/>
            <person name="Singh A."/>
            <person name="Wilkins M.J."/>
            <person name="Williams K.H."/>
            <person name="Banfield J.F."/>
        </authorList>
    </citation>
    <scope>NUCLEOTIDE SEQUENCE [LARGE SCALE GENOMIC DNA]</scope>
</reference>
<keyword evidence="1" id="KW-0175">Coiled coil</keyword>
<comment type="caution">
    <text evidence="2">The sequence shown here is derived from an EMBL/GenBank/DDBJ whole genome shotgun (WGS) entry which is preliminary data.</text>
</comment>
<proteinExistence type="predicted"/>
<evidence type="ECO:0000313" key="2">
    <source>
        <dbReference type="EMBL" id="KKW08166.1"/>
    </source>
</evidence>
<dbReference type="Proteomes" id="UP000033965">
    <property type="component" value="Unassembled WGS sequence"/>
</dbReference>
<name>A0A0G1VNY4_9BACT</name>
<dbReference type="EMBL" id="LCPZ01000017">
    <property type="protein sequence ID" value="KKW08166.1"/>
    <property type="molecule type" value="Genomic_DNA"/>
</dbReference>